<feature type="compositionally biased region" description="Pro residues" evidence="1">
    <location>
        <begin position="1421"/>
        <end position="1432"/>
    </location>
</feature>
<dbReference type="SMART" id="SM00408">
    <property type="entry name" value="IGc2"/>
    <property type="match status" value="2"/>
</dbReference>
<reference evidence="4" key="1">
    <citation type="submission" date="2021-07" db="EMBL/GenBank/DDBJ databases">
        <authorList>
            <person name="Catto M.A."/>
            <person name="Jacobson A."/>
            <person name="Kennedy G."/>
            <person name="Labadie P."/>
            <person name="Hunt B.G."/>
            <person name="Srinivasan R."/>
        </authorList>
    </citation>
    <scope>NUCLEOTIDE SEQUENCE</scope>
    <source>
        <strain evidence="4">PL_HMW_Pooled</strain>
        <tissue evidence="4">Head</tissue>
    </source>
</reference>
<feature type="domain" description="Ig-like" evidence="3">
    <location>
        <begin position="254"/>
        <end position="342"/>
    </location>
</feature>
<dbReference type="GO" id="GO:0016020">
    <property type="term" value="C:membrane"/>
    <property type="evidence" value="ECO:0007669"/>
    <property type="project" value="InterPro"/>
</dbReference>
<feature type="compositionally biased region" description="Low complexity" evidence="1">
    <location>
        <begin position="1463"/>
        <end position="1480"/>
    </location>
</feature>
<dbReference type="CDD" id="cd00096">
    <property type="entry name" value="Ig"/>
    <property type="match status" value="2"/>
</dbReference>
<evidence type="ECO:0000256" key="1">
    <source>
        <dbReference type="SAM" id="MobiDB-lite"/>
    </source>
</evidence>
<dbReference type="GO" id="GO:0004930">
    <property type="term" value="F:G protein-coupled receptor activity"/>
    <property type="evidence" value="ECO:0007669"/>
    <property type="project" value="InterPro"/>
</dbReference>
<gene>
    <name evidence="4" type="ORF">KUF71_026108</name>
</gene>
<dbReference type="InterPro" id="IPR051587">
    <property type="entry name" value="Adhesion_GPCR"/>
</dbReference>
<feature type="region of interest" description="Disordered" evidence="1">
    <location>
        <begin position="1460"/>
        <end position="1487"/>
    </location>
</feature>
<dbReference type="Pfam" id="PF13895">
    <property type="entry name" value="Ig_2"/>
    <property type="match status" value="1"/>
</dbReference>
<dbReference type="Proteomes" id="UP001219518">
    <property type="component" value="Unassembled WGS sequence"/>
</dbReference>
<feature type="non-terminal residue" evidence="4">
    <location>
        <position position="1"/>
    </location>
</feature>
<dbReference type="InterPro" id="IPR036445">
    <property type="entry name" value="GPCR_2_extracell_dom_sf"/>
</dbReference>
<dbReference type="PANTHER" id="PTHR45813:SF8">
    <property type="entry name" value="IG-LIKE DOMAIN-CONTAINING PROTEIN"/>
    <property type="match status" value="1"/>
</dbReference>
<dbReference type="PROSITE" id="PS50835">
    <property type="entry name" value="IG_LIKE"/>
    <property type="match status" value="2"/>
</dbReference>
<reference evidence="4" key="2">
    <citation type="journal article" date="2023" name="BMC Genomics">
        <title>Pest status, molecular evolution, and epigenetic factors derived from the genome assembly of Frankliniella fusca, a thysanopteran phytovirus vector.</title>
        <authorList>
            <person name="Catto M.A."/>
            <person name="Labadie P.E."/>
            <person name="Jacobson A.L."/>
            <person name="Kennedy G.G."/>
            <person name="Srinivasan R."/>
            <person name="Hunt B.G."/>
        </authorList>
    </citation>
    <scope>NUCLEOTIDE SEQUENCE</scope>
    <source>
        <strain evidence="4">PL_HMW_Pooled</strain>
    </source>
</reference>
<dbReference type="Gene3D" id="2.60.40.10">
    <property type="entry name" value="Immunoglobulins"/>
    <property type="match status" value="2"/>
</dbReference>
<dbReference type="EMBL" id="JAHWGI010000698">
    <property type="protein sequence ID" value="KAK3917194.1"/>
    <property type="molecule type" value="Genomic_DNA"/>
</dbReference>
<dbReference type="GO" id="GO:0007189">
    <property type="term" value="P:adenylate cyclase-activating G protein-coupled receptor signaling pathway"/>
    <property type="evidence" value="ECO:0007669"/>
    <property type="project" value="TreeGrafter"/>
</dbReference>
<dbReference type="InterPro" id="IPR007110">
    <property type="entry name" value="Ig-like_dom"/>
</dbReference>
<dbReference type="Gene3D" id="4.10.1240.10">
    <property type="entry name" value="GPCR, family 2, extracellular hormone receptor domain"/>
    <property type="match status" value="1"/>
</dbReference>
<feature type="transmembrane region" description="Helical" evidence="2">
    <location>
        <begin position="961"/>
        <end position="985"/>
    </location>
</feature>
<keyword evidence="2" id="KW-0812">Transmembrane</keyword>
<feature type="transmembrane region" description="Helical" evidence="2">
    <location>
        <begin position="862"/>
        <end position="880"/>
    </location>
</feature>
<feature type="transmembrane region" description="Helical" evidence="2">
    <location>
        <begin position="826"/>
        <end position="850"/>
    </location>
</feature>
<dbReference type="PANTHER" id="PTHR45813">
    <property type="entry name" value="IG-LIKE DOMAIN-CONTAINING PROTEIN"/>
    <property type="match status" value="1"/>
</dbReference>
<keyword evidence="2" id="KW-1133">Transmembrane helix</keyword>
<dbReference type="InterPro" id="IPR003599">
    <property type="entry name" value="Ig_sub"/>
</dbReference>
<protein>
    <submittedName>
        <fullName evidence="4">Hemicentin-1</fullName>
    </submittedName>
</protein>
<feature type="domain" description="Ig-like" evidence="3">
    <location>
        <begin position="147"/>
        <end position="247"/>
    </location>
</feature>
<proteinExistence type="predicted"/>
<organism evidence="4 5">
    <name type="scientific">Frankliniella fusca</name>
    <dbReference type="NCBI Taxonomy" id="407009"/>
    <lineage>
        <taxon>Eukaryota</taxon>
        <taxon>Metazoa</taxon>
        <taxon>Ecdysozoa</taxon>
        <taxon>Arthropoda</taxon>
        <taxon>Hexapoda</taxon>
        <taxon>Insecta</taxon>
        <taxon>Pterygota</taxon>
        <taxon>Neoptera</taxon>
        <taxon>Paraneoptera</taxon>
        <taxon>Thysanoptera</taxon>
        <taxon>Terebrantia</taxon>
        <taxon>Thripoidea</taxon>
        <taxon>Thripidae</taxon>
        <taxon>Frankliniella</taxon>
    </lineage>
</organism>
<feature type="transmembrane region" description="Helical" evidence="2">
    <location>
        <begin position="1022"/>
        <end position="1040"/>
    </location>
</feature>
<name>A0AAE1LFV0_9NEOP</name>
<evidence type="ECO:0000259" key="3">
    <source>
        <dbReference type="PROSITE" id="PS50835"/>
    </source>
</evidence>
<dbReference type="InterPro" id="IPR013783">
    <property type="entry name" value="Ig-like_fold"/>
</dbReference>
<keyword evidence="5" id="KW-1185">Reference proteome</keyword>
<keyword evidence="2" id="KW-0472">Membrane</keyword>
<dbReference type="InterPro" id="IPR003598">
    <property type="entry name" value="Ig_sub2"/>
</dbReference>
<feature type="transmembrane region" description="Helical" evidence="2">
    <location>
        <begin position="901"/>
        <end position="921"/>
    </location>
</feature>
<dbReference type="SMART" id="SM00409">
    <property type="entry name" value="IG"/>
    <property type="match status" value="2"/>
</dbReference>
<feature type="region of interest" description="Disordered" evidence="1">
    <location>
        <begin position="1392"/>
        <end position="1442"/>
    </location>
</feature>
<comment type="caution">
    <text evidence="4">The sequence shown here is derived from an EMBL/GenBank/DDBJ whole genome shotgun (WGS) entry which is preliminary data.</text>
</comment>
<feature type="region of interest" description="Disordered" evidence="1">
    <location>
        <begin position="1299"/>
        <end position="1324"/>
    </location>
</feature>
<evidence type="ECO:0000256" key="2">
    <source>
        <dbReference type="SAM" id="Phobius"/>
    </source>
</evidence>
<dbReference type="InterPro" id="IPR036179">
    <property type="entry name" value="Ig-like_dom_sf"/>
</dbReference>
<feature type="transmembrane region" description="Helical" evidence="2">
    <location>
        <begin position="1046"/>
        <end position="1068"/>
    </location>
</feature>
<feature type="compositionally biased region" description="Low complexity" evidence="1">
    <location>
        <begin position="1182"/>
        <end position="1193"/>
    </location>
</feature>
<dbReference type="SUPFAM" id="SSF48726">
    <property type="entry name" value="Immunoglobulin"/>
    <property type="match status" value="2"/>
</dbReference>
<feature type="transmembrane region" description="Helical" evidence="2">
    <location>
        <begin position="793"/>
        <end position="814"/>
    </location>
</feature>
<evidence type="ECO:0000313" key="5">
    <source>
        <dbReference type="Proteomes" id="UP001219518"/>
    </source>
</evidence>
<sequence length="1487" mass="155820">TSAELFSSTLASAEPKSSVVISVELKSSAVITVEQKSSAVITAELLVLQFKMHETDFNVRSRAFLFVCLQMTEYLENSNVSVVSDLHVTSITPAGGGRNLDLKFQVVCGDGDAGAVHAALRRLVDQCADCLGSLRLAGAPDVPEPEPMLHLVELRANIKSGVVREGDDFILSCVARGATSMQFSWYKDGVLINASLARRNMLSQVQSLGKESTWSAVLVVEGTSPMDAGRFTCRVRDAGSEQCRSVDVHVLSPPRLAVRPLVHTVRPGANVTTCCYTGAERLGVTWAKNNHLLALSPGKEVEEDLVYPPGSLLRLYNVTKSATYTCQVMNSAGMSEVESRVDVVGGQGVPECAAEREAGVDWPITPVDREARLECTALLGYTGGVARRRCGLRAQDHHDHEEDDQQDLGHDLAAAWEEPDFSECVQEEFAAIRDNFAGLTLGYANTTALQTLEAVRRWLEARAGDGGGPALRPREGEPVLALAVDVAAYQRKVLGARPLLQLREELFKIVDLLLESAPGGGGPQRSRAVQDNTAIEEVQALVREQALLWASSLPSPLSSASSSVSSSARSAGATLAPHASPAYSQMDVHVVGANDLDEAGAGPREGVPLPDWVGPPGSRLRLHVSKALAQRSVVAAVVAFKSLHKLLPERSVAKMSDSTELEYELASSLVSVSLGSEAGDIITDVADVKDFSADAVFLVTVPGDPDDLGSAYMWPRWAVNCAVTDIARGVTTPGGLPWNTSACSTLGENWDPHELRPGSFSLRCNCSLPGTMAVLLSSNTSESDVPLGPRPPVALVSGLALCALQAAATTLALLPRWLGRPSCMTFLKLQSAAATAASAGIFLSGLSHAASSGSGAGPSGPALVAALHCCLLTALAAHLGKLLLLYTELVGVRPLPQLRQSLLAMVAGAPLVGVLCGLVAARSTTLGPGPGPARTRLRLGLRAWGWGWAPWAPWGDRLCSVLVATAAVILVAFGALLCAVVARLATAPPPAGKSKAAKAAKAVREEESEAVLLRRWGLVKRACCIVLCQVCVVALSIAYVSVKSSVVCFAFSAAAVTLGAVTLFCYVVKPEDAATSSQHLCGGSASSTMTPADASTDPSQTEPLTSCYAGPRSARALWLCLRRSLRAFATALYNMCSRARSYQLVPSRPSGPETPTPARLGVESLCPFIVFTKQDAEIESDAAVAEPEAPASVQKDGGEKTATPNGRHVRPTTSPSRSVRTGRGAGSEACPVCTCHAACSCSCGVGCHPAPLSPARYVPMCPVPCPAGAPVHVHVPVLGAPPGSVLGVGKEASLLVPSPAHDGDAFPLQDLAQPPPPQLPQRSPNKYLYMRCRPYRPEDGDGGDAGPAKYVPRTLCHDWTAVATAAAAAPPPDQPLRPEPVPCYIRGEPGVPVVASPTRRAPPPPRGPGQVLTCKADVEPAPRPSPPPPPLRAPTTAVTPSEDALDEDVLNKISHDLDYLLSGDANPASPAGDAPPSAIAKSALPQP</sequence>
<accession>A0AAE1LFV0</accession>
<evidence type="ECO:0000313" key="4">
    <source>
        <dbReference type="EMBL" id="KAK3917194.1"/>
    </source>
</evidence>
<feature type="region of interest" description="Disordered" evidence="1">
    <location>
        <begin position="1182"/>
        <end position="1223"/>
    </location>
</feature>